<accession>A2DW05</accession>
<dbReference type="VEuPathDB" id="TrichDB:TVAGG3_0845340"/>
<reference evidence="1" key="2">
    <citation type="journal article" date="2007" name="Science">
        <title>Draft genome sequence of the sexually transmitted pathogen Trichomonas vaginalis.</title>
        <authorList>
            <person name="Carlton J.M."/>
            <person name="Hirt R.P."/>
            <person name="Silva J.C."/>
            <person name="Delcher A.L."/>
            <person name="Schatz M."/>
            <person name="Zhao Q."/>
            <person name="Wortman J.R."/>
            <person name="Bidwell S.L."/>
            <person name="Alsmark U.C.M."/>
            <person name="Besteiro S."/>
            <person name="Sicheritz-Ponten T."/>
            <person name="Noel C.J."/>
            <person name="Dacks J.B."/>
            <person name="Foster P.G."/>
            <person name="Simillion C."/>
            <person name="Van de Peer Y."/>
            <person name="Miranda-Saavedra D."/>
            <person name="Barton G.J."/>
            <person name="Westrop G.D."/>
            <person name="Mueller S."/>
            <person name="Dessi D."/>
            <person name="Fiori P.L."/>
            <person name="Ren Q."/>
            <person name="Paulsen I."/>
            <person name="Zhang H."/>
            <person name="Bastida-Corcuera F.D."/>
            <person name="Simoes-Barbosa A."/>
            <person name="Brown M.T."/>
            <person name="Hayes R.D."/>
            <person name="Mukherjee M."/>
            <person name="Okumura C.Y."/>
            <person name="Schneider R."/>
            <person name="Smith A.J."/>
            <person name="Vanacova S."/>
            <person name="Villalvazo M."/>
            <person name="Haas B.J."/>
            <person name="Pertea M."/>
            <person name="Feldblyum T.V."/>
            <person name="Utterback T.R."/>
            <person name="Shu C.L."/>
            <person name="Osoegawa K."/>
            <person name="de Jong P.J."/>
            <person name="Hrdy I."/>
            <person name="Horvathova L."/>
            <person name="Zubacova Z."/>
            <person name="Dolezal P."/>
            <person name="Malik S.B."/>
            <person name="Logsdon J.M. Jr."/>
            <person name="Henze K."/>
            <person name="Gupta A."/>
            <person name="Wang C.C."/>
            <person name="Dunne R.L."/>
            <person name="Upcroft J.A."/>
            <person name="Upcroft P."/>
            <person name="White O."/>
            <person name="Salzberg S.L."/>
            <person name="Tang P."/>
            <person name="Chiu C.-H."/>
            <person name="Lee Y.-S."/>
            <person name="Embley T.M."/>
            <person name="Coombs G.H."/>
            <person name="Mottram J.C."/>
            <person name="Tachezy J."/>
            <person name="Fraser-Liggett C.M."/>
            <person name="Johnson P.J."/>
        </authorList>
    </citation>
    <scope>NUCLEOTIDE SEQUENCE [LARGE SCALE GENOMIC DNA]</scope>
    <source>
        <strain evidence="1">G3</strain>
    </source>
</reference>
<dbReference type="RefSeq" id="XP_001327673.1">
    <property type="nucleotide sequence ID" value="XM_001327638.1"/>
</dbReference>
<dbReference type="Proteomes" id="UP000001542">
    <property type="component" value="Unassembled WGS sequence"/>
</dbReference>
<sequence>MDDEYKDFQQIAIDKLIDPLDQLSVEQTENSQDGEELKSFTEEFLKNFETFMNEPSFFTLIDLNDKIRSNQGYQYANIFKKDYIQNVISLFSPTMSNDDANALLDNFILLLEMKNSPFVIRFSDNGIIAVLQQMWDIFKDKQPQILDCFSFLISQTHSEYADEILHFIFKTTISNIIKAKDIAMTHASMTFILSMVKNLSLTEKQKEKIKNATLAALNYDDRSVLLSLWCISYFLTNYIQDFKLLGGTTLAFSILTLIPHEDDNITLISLEIFRKLLGRPDTHFYTFPYPQVFEKLIDLTNHISEQVTIKAFTAINAAIKHYPGAPEHFLMLGIMDHLSEYMETATSSIKEISFVIFSQLLNFTIPEASRDMLLDPRLEMFTDFVFDTGGRRFVLFVNALLTALHKCDSASIGTEPRERIAQMNIVQNIDEIYNSLSDEGSKLADLFLSEFETNE</sequence>
<dbReference type="InParanoid" id="A2DW05"/>
<evidence type="ECO:0000313" key="2">
    <source>
        <dbReference type="Proteomes" id="UP000001542"/>
    </source>
</evidence>
<organism evidence="1 2">
    <name type="scientific">Trichomonas vaginalis (strain ATCC PRA-98 / G3)</name>
    <dbReference type="NCBI Taxonomy" id="412133"/>
    <lineage>
        <taxon>Eukaryota</taxon>
        <taxon>Metamonada</taxon>
        <taxon>Parabasalia</taxon>
        <taxon>Trichomonadida</taxon>
        <taxon>Trichomonadidae</taxon>
        <taxon>Trichomonas</taxon>
    </lineage>
</organism>
<dbReference type="VEuPathDB" id="TrichDB:TVAG_252630"/>
<evidence type="ECO:0000313" key="1">
    <source>
        <dbReference type="EMBL" id="EAY15450.1"/>
    </source>
</evidence>
<reference evidence="1" key="1">
    <citation type="submission" date="2006-10" db="EMBL/GenBank/DDBJ databases">
        <authorList>
            <person name="Amadeo P."/>
            <person name="Zhao Q."/>
            <person name="Wortman J."/>
            <person name="Fraser-Liggett C."/>
            <person name="Carlton J."/>
        </authorList>
    </citation>
    <scope>NUCLEOTIDE SEQUENCE</scope>
    <source>
        <strain evidence="1">G3</strain>
    </source>
</reference>
<name>A2DW05_TRIV3</name>
<dbReference type="Gene3D" id="1.25.10.10">
    <property type="entry name" value="Leucine-rich Repeat Variant"/>
    <property type="match status" value="1"/>
</dbReference>
<proteinExistence type="predicted"/>
<dbReference type="SUPFAM" id="SSF48371">
    <property type="entry name" value="ARM repeat"/>
    <property type="match status" value="1"/>
</dbReference>
<dbReference type="EMBL" id="DS113256">
    <property type="protein sequence ID" value="EAY15450.1"/>
    <property type="molecule type" value="Genomic_DNA"/>
</dbReference>
<gene>
    <name evidence="1" type="ORF">TVAG_252630</name>
</gene>
<protein>
    <submittedName>
        <fullName evidence="1">Uncharacterized protein</fullName>
    </submittedName>
</protein>
<keyword evidence="2" id="KW-1185">Reference proteome</keyword>
<dbReference type="InterPro" id="IPR011989">
    <property type="entry name" value="ARM-like"/>
</dbReference>
<dbReference type="KEGG" id="tva:4773453"/>
<dbReference type="AlphaFoldDB" id="A2DW05"/>
<dbReference type="SMR" id="A2DW05"/>
<dbReference type="InterPro" id="IPR016024">
    <property type="entry name" value="ARM-type_fold"/>
</dbReference>